<keyword evidence="4" id="KW-1185">Reference proteome</keyword>
<accession>A0ABW3MZV0</accession>
<sequence>MTAPTIDAPTQVRFSARAVVRTILQVGIPTLLALGLVVPQIVDAILEQLGEAAPDWLRAALLGAAAVVTAVAAVITRIMAIPQVEAFLRSNRFLKWLAAEPQPVPPVDVEPVTSAGDRKSPAAHDDGSRE</sequence>
<name>A0ABW3MZV0_9MICO</name>
<evidence type="ECO:0000256" key="1">
    <source>
        <dbReference type="SAM" id="MobiDB-lite"/>
    </source>
</evidence>
<keyword evidence="2" id="KW-0812">Transmembrane</keyword>
<proteinExistence type="predicted"/>
<reference evidence="4" key="1">
    <citation type="journal article" date="2019" name="Int. J. Syst. Evol. Microbiol.">
        <title>The Global Catalogue of Microorganisms (GCM) 10K type strain sequencing project: providing services to taxonomists for standard genome sequencing and annotation.</title>
        <authorList>
            <consortium name="The Broad Institute Genomics Platform"/>
            <consortium name="The Broad Institute Genome Sequencing Center for Infectious Disease"/>
            <person name="Wu L."/>
            <person name="Ma J."/>
        </authorList>
    </citation>
    <scope>NUCLEOTIDE SEQUENCE [LARGE SCALE GENOMIC DNA]</scope>
    <source>
        <strain evidence="4">CCUG 57508</strain>
    </source>
</reference>
<evidence type="ECO:0000313" key="4">
    <source>
        <dbReference type="Proteomes" id="UP001597046"/>
    </source>
</evidence>
<feature type="compositionally biased region" description="Basic and acidic residues" evidence="1">
    <location>
        <begin position="116"/>
        <end position="130"/>
    </location>
</feature>
<gene>
    <name evidence="3" type="ORF">ACFQ2V_11840</name>
</gene>
<keyword evidence="2" id="KW-0472">Membrane</keyword>
<protein>
    <submittedName>
        <fullName evidence="3">Uncharacterized protein</fullName>
    </submittedName>
</protein>
<evidence type="ECO:0000256" key="2">
    <source>
        <dbReference type="SAM" id="Phobius"/>
    </source>
</evidence>
<keyword evidence="2" id="KW-1133">Transmembrane helix</keyword>
<feature type="transmembrane region" description="Helical" evidence="2">
    <location>
        <begin position="18"/>
        <end position="39"/>
    </location>
</feature>
<comment type="caution">
    <text evidence="3">The sequence shown here is derived from an EMBL/GenBank/DDBJ whole genome shotgun (WGS) entry which is preliminary data.</text>
</comment>
<dbReference type="Proteomes" id="UP001597046">
    <property type="component" value="Unassembled WGS sequence"/>
</dbReference>
<dbReference type="RefSeq" id="WP_386052903.1">
    <property type="nucleotide sequence ID" value="NZ_JBHTKH010000007.1"/>
</dbReference>
<feature type="transmembrane region" description="Helical" evidence="2">
    <location>
        <begin position="59"/>
        <end position="80"/>
    </location>
</feature>
<evidence type="ECO:0000313" key="3">
    <source>
        <dbReference type="EMBL" id="MFD1054999.1"/>
    </source>
</evidence>
<organism evidence="3 4">
    <name type="scientific">Terrabacter terrigena</name>
    <dbReference type="NCBI Taxonomy" id="574718"/>
    <lineage>
        <taxon>Bacteria</taxon>
        <taxon>Bacillati</taxon>
        <taxon>Actinomycetota</taxon>
        <taxon>Actinomycetes</taxon>
        <taxon>Micrococcales</taxon>
        <taxon>Intrasporangiaceae</taxon>
        <taxon>Terrabacter</taxon>
    </lineage>
</organism>
<dbReference type="EMBL" id="JBHTKH010000007">
    <property type="protein sequence ID" value="MFD1054999.1"/>
    <property type="molecule type" value="Genomic_DNA"/>
</dbReference>
<feature type="region of interest" description="Disordered" evidence="1">
    <location>
        <begin position="103"/>
        <end position="130"/>
    </location>
</feature>